<dbReference type="KEGG" id="pmic:NW74_05535"/>
<gene>
    <name evidence="2" type="ORF">HXM94_02895</name>
    <name evidence="1" type="ORF">NW74_05535</name>
</gene>
<dbReference type="STRING" id="33033.NW74_05535"/>
<dbReference type="AlphaFoldDB" id="A0A0B4S2T3"/>
<sequence length="155" mass="17744">MSSLYESYNYDASYRAVLSSNDVVKVFTEKDFIEVNSQISFDIEDSNKTSFNYFASSIISGIIHNLIFVSKKLNIKLEDIEGKIKIKLKNPLTVLAVKGYSEEAKIDSCDITVYLFSDLEDDELIEFCKKSLNSCFIYNTLKDLMDINIKFIPIL</sequence>
<evidence type="ECO:0000313" key="1">
    <source>
        <dbReference type="EMBL" id="AIZ36834.1"/>
    </source>
</evidence>
<reference evidence="1 3" key="1">
    <citation type="submission" date="2014-10" db="EMBL/GenBank/DDBJ databases">
        <title>Complete genome sequence of Parvimonas micra KCOM 1535 (= ChDC B708).</title>
        <authorList>
            <person name="Kook J.-K."/>
            <person name="Park S.-N."/>
            <person name="Lim Y.K."/>
            <person name="Roh H."/>
        </authorList>
    </citation>
    <scope>NUCLEOTIDE SEQUENCE [LARGE SCALE GENOMIC DNA]</scope>
    <source>
        <strain evidence="1">KCOM 1535</strain>
        <strain evidence="3">KCOM 1535 / ChDC B708</strain>
    </source>
</reference>
<dbReference type="EMBL" id="JABZRE010000006">
    <property type="protein sequence ID" value="MBF1306726.1"/>
    <property type="molecule type" value="Genomic_DNA"/>
</dbReference>
<dbReference type="InterPro" id="IPR036102">
    <property type="entry name" value="OsmC/Ohrsf"/>
</dbReference>
<proteinExistence type="predicted"/>
<keyword evidence="3" id="KW-1185">Reference proteome</keyword>
<evidence type="ECO:0000313" key="3">
    <source>
        <dbReference type="Proteomes" id="UP000031386"/>
    </source>
</evidence>
<accession>A0A0B4S2T3</accession>
<reference evidence="2" key="2">
    <citation type="submission" date="2020-04" db="EMBL/GenBank/DDBJ databases">
        <title>Deep metagenomics examines the oral microbiome during advanced dental caries in children, revealing novel taxa and co-occurrences with host molecules.</title>
        <authorList>
            <person name="Baker J.L."/>
            <person name="Morton J.T."/>
            <person name="Dinis M."/>
            <person name="Alvarez R."/>
            <person name="Tran N.C."/>
            <person name="Knight R."/>
            <person name="Edlund A."/>
        </authorList>
    </citation>
    <scope>NUCLEOTIDE SEQUENCE</scope>
    <source>
        <strain evidence="2">JCVI_23_bin.11</strain>
    </source>
</reference>
<name>A0A0B4S2T3_9FIRM</name>
<dbReference type="EMBL" id="CP009761">
    <property type="protein sequence ID" value="AIZ36834.1"/>
    <property type="molecule type" value="Genomic_DNA"/>
</dbReference>
<dbReference type="RefSeq" id="WP_029948606.1">
    <property type="nucleotide sequence ID" value="NZ_CALHGL010000008.1"/>
</dbReference>
<dbReference type="Proteomes" id="UP000031386">
    <property type="component" value="Chromosome"/>
</dbReference>
<dbReference type="Pfam" id="PF02566">
    <property type="entry name" value="OsmC"/>
    <property type="match status" value="1"/>
</dbReference>
<dbReference type="Gene3D" id="3.30.300.20">
    <property type="match status" value="1"/>
</dbReference>
<dbReference type="InterPro" id="IPR003718">
    <property type="entry name" value="OsmC/Ohr_fam"/>
</dbReference>
<organism evidence="1 3">
    <name type="scientific">Parvimonas micra</name>
    <dbReference type="NCBI Taxonomy" id="33033"/>
    <lineage>
        <taxon>Bacteria</taxon>
        <taxon>Bacillati</taxon>
        <taxon>Bacillota</taxon>
        <taxon>Tissierellia</taxon>
        <taxon>Tissierellales</taxon>
        <taxon>Peptoniphilaceae</taxon>
        <taxon>Parvimonas</taxon>
    </lineage>
</organism>
<dbReference type="OrthoDB" id="5683981at2"/>
<dbReference type="InterPro" id="IPR015946">
    <property type="entry name" value="KH_dom-like_a/b"/>
</dbReference>
<dbReference type="Proteomes" id="UP000758611">
    <property type="component" value="Unassembled WGS sequence"/>
</dbReference>
<protein>
    <submittedName>
        <fullName evidence="2">OsmC family protein</fullName>
    </submittedName>
</protein>
<evidence type="ECO:0000313" key="2">
    <source>
        <dbReference type="EMBL" id="MBF1306726.1"/>
    </source>
</evidence>
<dbReference type="SUPFAM" id="SSF82784">
    <property type="entry name" value="OsmC-like"/>
    <property type="match status" value="1"/>
</dbReference>